<dbReference type="EMBL" id="JAPHNI010000018">
    <property type="protein sequence ID" value="KAJ8118474.1"/>
    <property type="molecule type" value="Genomic_DNA"/>
</dbReference>
<accession>A0ACC2ITC6</accession>
<proteinExistence type="predicted"/>
<comment type="caution">
    <text evidence="1">The sequence shown here is derived from an EMBL/GenBank/DDBJ whole genome shotgun (WGS) entry which is preliminary data.</text>
</comment>
<dbReference type="Proteomes" id="UP001153331">
    <property type="component" value="Unassembled WGS sequence"/>
</dbReference>
<sequence>MHLAHQTRLPNQGEEKLRRAAKLTELLVERSVKGLSTLARETRRWLRSAKRQEIDQRPIARLQNPESQARYAGYIVKFVCYALRFVADAEARIAVQEGGNKGSNEDDEGDEDSLEEEEEEEENNNNFSNTNGS</sequence>
<evidence type="ECO:0000313" key="2">
    <source>
        <dbReference type="Proteomes" id="UP001153331"/>
    </source>
</evidence>
<keyword evidence="2" id="KW-1185">Reference proteome</keyword>
<evidence type="ECO:0000313" key="1">
    <source>
        <dbReference type="EMBL" id="KAJ8118474.1"/>
    </source>
</evidence>
<organism evidence="1 2">
    <name type="scientific">Boeremia exigua</name>
    <dbReference type="NCBI Taxonomy" id="749465"/>
    <lineage>
        <taxon>Eukaryota</taxon>
        <taxon>Fungi</taxon>
        <taxon>Dikarya</taxon>
        <taxon>Ascomycota</taxon>
        <taxon>Pezizomycotina</taxon>
        <taxon>Dothideomycetes</taxon>
        <taxon>Pleosporomycetidae</taxon>
        <taxon>Pleosporales</taxon>
        <taxon>Pleosporineae</taxon>
        <taxon>Didymellaceae</taxon>
        <taxon>Boeremia</taxon>
    </lineage>
</organism>
<name>A0ACC2ITC6_9PLEO</name>
<reference evidence="1" key="1">
    <citation type="submission" date="2022-11" db="EMBL/GenBank/DDBJ databases">
        <title>Genome Sequence of Boeremia exigua.</title>
        <authorList>
            <person name="Buettner E."/>
        </authorList>
    </citation>
    <scope>NUCLEOTIDE SEQUENCE</scope>
    <source>
        <strain evidence="1">CU02</strain>
    </source>
</reference>
<protein>
    <submittedName>
        <fullName evidence="1">Uncharacterized protein</fullName>
    </submittedName>
</protein>
<gene>
    <name evidence="1" type="ORF">OPT61_g566</name>
</gene>